<keyword evidence="2" id="KW-1185">Reference proteome</keyword>
<evidence type="ECO:0000313" key="1">
    <source>
        <dbReference type="EMBL" id="KAG2172971.1"/>
    </source>
</evidence>
<sequence length="406" mass="45817">MLPLGKNSTESSNEAYNVEVHVIQNIATAIENIRAATSVVTTSSHAIDIVESIRDKLLHFVQTDDQPTVSLKGKECIWLLRNSRDIVWSSDLQTMTEVSDHKEPEDVRYATGLLVAFAEMDSYTDSMEDILVYSAFKEYRNPTLLQLNQIEIDYLQAFGKRWLKEMNEAAFTLSEGRPAMSKDVYERFLALGSYNDVLSKVIAKTRTSLILTSTAIFRLGYWAHIYKGRKGSTSTPVKRILGRESNLLKRKEFSIGMTDPQRIKTGVQDGDGWRISLLFLLAVSRQYPDYISKTLARNTGGYLERGRGHGNLWAPRVTSDQLADCGVFISNTSDAGYGVSFHLESLVSAALSVDDQSTSFQDTIRLCKFVSVMFVDGSWHLEDFQIISEPTMEQSFDHVVTNHYFH</sequence>
<organism evidence="1 2">
    <name type="scientific">Umbelopsis vinacea</name>
    <dbReference type="NCBI Taxonomy" id="44442"/>
    <lineage>
        <taxon>Eukaryota</taxon>
        <taxon>Fungi</taxon>
        <taxon>Fungi incertae sedis</taxon>
        <taxon>Mucoromycota</taxon>
        <taxon>Mucoromycotina</taxon>
        <taxon>Umbelopsidomycetes</taxon>
        <taxon>Umbelopsidales</taxon>
        <taxon>Umbelopsidaceae</taxon>
        <taxon>Umbelopsis</taxon>
    </lineage>
</organism>
<reference evidence="1" key="1">
    <citation type="submission" date="2020-12" db="EMBL/GenBank/DDBJ databases">
        <title>Metabolic potential, ecology and presence of endohyphal bacteria is reflected in genomic diversity of Mucoromycotina.</title>
        <authorList>
            <person name="Muszewska A."/>
            <person name="Okrasinska A."/>
            <person name="Steczkiewicz K."/>
            <person name="Drgas O."/>
            <person name="Orlowska M."/>
            <person name="Perlinska-Lenart U."/>
            <person name="Aleksandrzak-Piekarczyk T."/>
            <person name="Szatraj K."/>
            <person name="Zielenkiewicz U."/>
            <person name="Pilsyk S."/>
            <person name="Malc E."/>
            <person name="Mieczkowski P."/>
            <person name="Kruszewska J.S."/>
            <person name="Biernat P."/>
            <person name="Pawlowska J."/>
        </authorList>
    </citation>
    <scope>NUCLEOTIDE SEQUENCE</scope>
    <source>
        <strain evidence="1">WA0000051536</strain>
    </source>
</reference>
<gene>
    <name evidence="1" type="ORF">INT44_004712</name>
</gene>
<protein>
    <submittedName>
        <fullName evidence="1">Uncharacterized protein</fullName>
    </submittedName>
</protein>
<evidence type="ECO:0000313" key="2">
    <source>
        <dbReference type="Proteomes" id="UP000612746"/>
    </source>
</evidence>
<dbReference type="Proteomes" id="UP000612746">
    <property type="component" value="Unassembled WGS sequence"/>
</dbReference>
<dbReference type="AlphaFoldDB" id="A0A8H7U735"/>
<comment type="caution">
    <text evidence="1">The sequence shown here is derived from an EMBL/GenBank/DDBJ whole genome shotgun (WGS) entry which is preliminary data.</text>
</comment>
<dbReference type="OrthoDB" id="2352099at2759"/>
<dbReference type="EMBL" id="JAEPRA010000021">
    <property type="protein sequence ID" value="KAG2172971.1"/>
    <property type="molecule type" value="Genomic_DNA"/>
</dbReference>
<accession>A0A8H7U735</accession>
<name>A0A8H7U735_9FUNG</name>
<proteinExistence type="predicted"/>